<dbReference type="InterPro" id="IPR018222">
    <property type="entry name" value="Nuclear_transport_factor_2_euk"/>
</dbReference>
<sequence length="152" mass="17024">MAGLERSDIDIATRGAEQFVEFYYRAYDSDDRVESLPKFYRPSSSIVWNGNPIQGNEGVKQLIEGMPRSKHEVQLHDCHPVPNSMPPSLHVVVAGTVTHGKAAQQTHPTSSKAVDEQPRVFHQTFILSPDAEKDEGGHVKYYITTDNMRFVG</sequence>
<dbReference type="SUPFAM" id="SSF54427">
    <property type="entry name" value="NTF2-like"/>
    <property type="match status" value="1"/>
</dbReference>
<dbReference type="AlphaFoldDB" id="A0A0H2SEC3"/>
<dbReference type="Gene3D" id="3.10.450.50">
    <property type="match status" value="1"/>
</dbReference>
<feature type="domain" description="NTF2" evidence="1">
    <location>
        <begin position="15"/>
        <end position="150"/>
    </location>
</feature>
<proteinExistence type="predicted"/>
<accession>A0A0H2SEC3</accession>
<dbReference type="InterPro" id="IPR045875">
    <property type="entry name" value="NTF2"/>
</dbReference>
<dbReference type="InterPro" id="IPR032710">
    <property type="entry name" value="NTF2-like_dom_sf"/>
</dbReference>
<organism evidence="2 3">
    <name type="scientific">Schizopora paradoxa</name>
    <dbReference type="NCBI Taxonomy" id="27342"/>
    <lineage>
        <taxon>Eukaryota</taxon>
        <taxon>Fungi</taxon>
        <taxon>Dikarya</taxon>
        <taxon>Basidiomycota</taxon>
        <taxon>Agaricomycotina</taxon>
        <taxon>Agaricomycetes</taxon>
        <taxon>Hymenochaetales</taxon>
        <taxon>Schizoporaceae</taxon>
        <taxon>Schizopora</taxon>
    </lineage>
</organism>
<reference evidence="2 3" key="1">
    <citation type="submission" date="2015-04" db="EMBL/GenBank/DDBJ databases">
        <title>Complete genome sequence of Schizopora paradoxa KUC8140, a cosmopolitan wood degrader in East Asia.</title>
        <authorList>
            <consortium name="DOE Joint Genome Institute"/>
            <person name="Min B."/>
            <person name="Park H."/>
            <person name="Jang Y."/>
            <person name="Kim J.-J."/>
            <person name="Kim K.H."/>
            <person name="Pangilinan J."/>
            <person name="Lipzen A."/>
            <person name="Riley R."/>
            <person name="Grigoriev I.V."/>
            <person name="Spatafora J.W."/>
            <person name="Choi I.-G."/>
        </authorList>
    </citation>
    <scope>NUCLEOTIDE SEQUENCE [LARGE SCALE GENOMIC DNA]</scope>
    <source>
        <strain evidence="2 3">KUC8140</strain>
    </source>
</reference>
<dbReference type="Pfam" id="PF02136">
    <property type="entry name" value="NTF2"/>
    <property type="match status" value="1"/>
</dbReference>
<dbReference type="STRING" id="27342.A0A0H2SEC3"/>
<evidence type="ECO:0000259" key="1">
    <source>
        <dbReference type="PROSITE" id="PS50177"/>
    </source>
</evidence>
<dbReference type="Proteomes" id="UP000053477">
    <property type="component" value="Unassembled WGS sequence"/>
</dbReference>
<protein>
    <submittedName>
        <fullName evidence="2">NTF2-like protein</fullName>
    </submittedName>
</protein>
<dbReference type="InterPro" id="IPR002075">
    <property type="entry name" value="NTF2_dom"/>
</dbReference>
<dbReference type="FunCoup" id="A0A0H2SEC3">
    <property type="interactions" value="197"/>
</dbReference>
<name>A0A0H2SEC3_9AGAM</name>
<gene>
    <name evidence="2" type="ORF">SCHPADRAFT_28626</name>
</gene>
<dbReference type="PANTHER" id="PTHR12612">
    <property type="entry name" value="NUCLEAR TRANSPORT FACTOR 2"/>
    <property type="match status" value="1"/>
</dbReference>
<keyword evidence="3" id="KW-1185">Reference proteome</keyword>
<dbReference type="InParanoid" id="A0A0H2SEC3"/>
<evidence type="ECO:0000313" key="3">
    <source>
        <dbReference type="Proteomes" id="UP000053477"/>
    </source>
</evidence>
<evidence type="ECO:0000313" key="2">
    <source>
        <dbReference type="EMBL" id="KLO20073.1"/>
    </source>
</evidence>
<dbReference type="GO" id="GO:0006913">
    <property type="term" value="P:nucleocytoplasmic transport"/>
    <property type="evidence" value="ECO:0007669"/>
    <property type="project" value="InterPro"/>
</dbReference>
<dbReference type="PROSITE" id="PS50177">
    <property type="entry name" value="NTF2_DOMAIN"/>
    <property type="match status" value="1"/>
</dbReference>
<dbReference type="OrthoDB" id="25408at2759"/>
<dbReference type="EMBL" id="KQ085883">
    <property type="protein sequence ID" value="KLO20073.1"/>
    <property type="molecule type" value="Genomic_DNA"/>
</dbReference>